<dbReference type="Gene3D" id="2.40.70.10">
    <property type="entry name" value="Acid Proteases"/>
    <property type="match status" value="1"/>
</dbReference>
<keyword evidence="2" id="KW-1185">Reference proteome</keyword>
<proteinExistence type="predicted"/>
<dbReference type="InterPro" id="IPR021109">
    <property type="entry name" value="Peptidase_aspartic_dom_sf"/>
</dbReference>
<dbReference type="InterPro" id="IPR032567">
    <property type="entry name" value="RTL1-rel"/>
</dbReference>
<evidence type="ECO:0000313" key="1">
    <source>
        <dbReference type="EMBL" id="CAI9784620.1"/>
    </source>
</evidence>
<dbReference type="Proteomes" id="UP000834106">
    <property type="component" value="Chromosome 21"/>
</dbReference>
<dbReference type="EMBL" id="OU503056">
    <property type="protein sequence ID" value="CAI9784620.1"/>
    <property type="molecule type" value="Genomic_DNA"/>
</dbReference>
<evidence type="ECO:0000313" key="2">
    <source>
        <dbReference type="Proteomes" id="UP000834106"/>
    </source>
</evidence>
<dbReference type="CDD" id="cd00303">
    <property type="entry name" value="retropepsin_like"/>
    <property type="match status" value="1"/>
</dbReference>
<reference evidence="1" key="1">
    <citation type="submission" date="2023-05" db="EMBL/GenBank/DDBJ databases">
        <authorList>
            <person name="Huff M."/>
        </authorList>
    </citation>
    <scope>NUCLEOTIDE SEQUENCE</scope>
</reference>
<organism evidence="1 2">
    <name type="scientific">Fraxinus pennsylvanica</name>
    <dbReference type="NCBI Taxonomy" id="56036"/>
    <lineage>
        <taxon>Eukaryota</taxon>
        <taxon>Viridiplantae</taxon>
        <taxon>Streptophyta</taxon>
        <taxon>Embryophyta</taxon>
        <taxon>Tracheophyta</taxon>
        <taxon>Spermatophyta</taxon>
        <taxon>Magnoliopsida</taxon>
        <taxon>eudicotyledons</taxon>
        <taxon>Gunneridae</taxon>
        <taxon>Pentapetalae</taxon>
        <taxon>asterids</taxon>
        <taxon>lamiids</taxon>
        <taxon>Lamiales</taxon>
        <taxon>Oleaceae</taxon>
        <taxon>Oleeae</taxon>
        <taxon>Fraxinus</taxon>
    </lineage>
</organism>
<sequence>MRECPVSFQQGSTSQGISLQSGVGISRQYQNRETLAGRPKAQGRAIDVTQHDADESPNVVMGMLFIFGRNARSLIDSGATHSFISHALANHADRMFEPLDSELVIATPVGDSLLASRVYKDCGIRVNNHVLKAGLIPLNIHDFDIILGIDFL</sequence>
<dbReference type="SUPFAM" id="SSF50630">
    <property type="entry name" value="Acid proteases"/>
    <property type="match status" value="1"/>
</dbReference>
<name>A0AAD2AFY6_9LAMI</name>
<dbReference type="PANTHER" id="PTHR15503">
    <property type="entry name" value="LDOC1 RELATED"/>
    <property type="match status" value="1"/>
</dbReference>
<gene>
    <name evidence="1" type="ORF">FPE_LOCUS32050</name>
</gene>
<dbReference type="AlphaFoldDB" id="A0AAD2AFY6"/>
<dbReference type="PANTHER" id="PTHR15503:SF45">
    <property type="entry name" value="RNA-DIRECTED DNA POLYMERASE HOMOLOG"/>
    <property type="match status" value="1"/>
</dbReference>
<dbReference type="Pfam" id="PF08284">
    <property type="entry name" value="RVP_2"/>
    <property type="match status" value="1"/>
</dbReference>
<protein>
    <submittedName>
        <fullName evidence="1">Uncharacterized protein</fullName>
    </submittedName>
</protein>
<accession>A0AAD2AFY6</accession>